<accession>A0A941ESM7</accession>
<feature type="transmembrane region" description="Helical" evidence="1">
    <location>
        <begin position="12"/>
        <end position="34"/>
    </location>
</feature>
<sequence>MEEGSWEIVMLRALAAGITMGVLAGGLLAVGMAFGPPGGWPLFGVLVLAVIGGIIGALVGLACAIPTGLILAAARHFLERHLRLARVYASALGGLVLASLTVAGYGLRVSGPSADGWFIAAAFALGAAVAGLNIKFVVTGKQCLVARCLTRRAAG</sequence>
<dbReference type="RefSeq" id="WP_212532132.1">
    <property type="nucleotide sequence ID" value="NZ_JAGSOG010000220.1"/>
</dbReference>
<feature type="transmembrane region" description="Helical" evidence="1">
    <location>
        <begin position="40"/>
        <end position="73"/>
    </location>
</feature>
<proteinExistence type="predicted"/>
<dbReference type="EMBL" id="JAGSOG010000220">
    <property type="protein sequence ID" value="MBR7837665.1"/>
    <property type="molecule type" value="Genomic_DNA"/>
</dbReference>
<reference evidence="2" key="1">
    <citation type="submission" date="2021-04" db="EMBL/GenBank/DDBJ databases">
        <title>Genome based classification of Actinospica acidithermotolerans sp. nov., an actinobacterium isolated from an Indonesian hot spring.</title>
        <authorList>
            <person name="Kusuma A.B."/>
            <person name="Putra K.E."/>
            <person name="Nafisah S."/>
            <person name="Loh J."/>
            <person name="Nouioui I."/>
            <person name="Goodfellow M."/>
        </authorList>
    </citation>
    <scope>NUCLEOTIDE SEQUENCE</scope>
    <source>
        <strain evidence="2">CSCA 57</strain>
    </source>
</reference>
<feature type="transmembrane region" description="Helical" evidence="1">
    <location>
        <begin position="117"/>
        <end position="138"/>
    </location>
</feature>
<evidence type="ECO:0000256" key="1">
    <source>
        <dbReference type="SAM" id="Phobius"/>
    </source>
</evidence>
<gene>
    <name evidence="2" type="ORF">KDL01_30575</name>
</gene>
<keyword evidence="1" id="KW-0472">Membrane</keyword>
<keyword evidence="3" id="KW-1185">Reference proteome</keyword>
<keyword evidence="1" id="KW-0812">Transmembrane</keyword>
<evidence type="ECO:0000313" key="2">
    <source>
        <dbReference type="EMBL" id="MBR7837665.1"/>
    </source>
</evidence>
<evidence type="ECO:0000313" key="3">
    <source>
        <dbReference type="Proteomes" id="UP000675781"/>
    </source>
</evidence>
<dbReference type="Proteomes" id="UP000675781">
    <property type="component" value="Unassembled WGS sequence"/>
</dbReference>
<name>A0A941ESM7_9ACTN</name>
<protein>
    <submittedName>
        <fullName evidence="2">Uncharacterized protein</fullName>
    </submittedName>
</protein>
<keyword evidence="1" id="KW-1133">Transmembrane helix</keyword>
<feature type="transmembrane region" description="Helical" evidence="1">
    <location>
        <begin position="85"/>
        <end position="105"/>
    </location>
</feature>
<organism evidence="2 3">
    <name type="scientific">Actinospica durhamensis</name>
    <dbReference type="NCBI Taxonomy" id="1508375"/>
    <lineage>
        <taxon>Bacteria</taxon>
        <taxon>Bacillati</taxon>
        <taxon>Actinomycetota</taxon>
        <taxon>Actinomycetes</taxon>
        <taxon>Catenulisporales</taxon>
        <taxon>Actinospicaceae</taxon>
        <taxon>Actinospica</taxon>
    </lineage>
</organism>
<dbReference type="AlphaFoldDB" id="A0A941ESM7"/>
<comment type="caution">
    <text evidence="2">The sequence shown here is derived from an EMBL/GenBank/DDBJ whole genome shotgun (WGS) entry which is preliminary data.</text>
</comment>